<reference evidence="8 9" key="1">
    <citation type="submission" date="2015-02" db="EMBL/GenBank/DDBJ databases">
        <title>Single-cell genomics of uncultivated deep-branching MTB reveals a conserved set of magnetosome genes.</title>
        <authorList>
            <person name="Kolinko S."/>
            <person name="Richter M."/>
            <person name="Glockner F.O."/>
            <person name="Brachmann A."/>
            <person name="Schuler D."/>
        </authorList>
    </citation>
    <scope>NUCLEOTIDE SEQUENCE [LARGE SCALE GENOMIC DNA]</scope>
    <source>
        <strain evidence="8">SKK-01</strain>
    </source>
</reference>
<evidence type="ECO:0000256" key="3">
    <source>
        <dbReference type="ARBA" id="ARBA00022741"/>
    </source>
</evidence>
<dbReference type="EMBL" id="JYNY01000163">
    <property type="protein sequence ID" value="KJJ85418.1"/>
    <property type="molecule type" value="Genomic_DNA"/>
</dbReference>
<keyword evidence="2 6" id="KW-0819">tRNA processing</keyword>
<proteinExistence type="inferred from homology"/>
<evidence type="ECO:0000256" key="2">
    <source>
        <dbReference type="ARBA" id="ARBA00022694"/>
    </source>
</evidence>
<dbReference type="GO" id="GO:0005524">
    <property type="term" value="F:ATP binding"/>
    <property type="evidence" value="ECO:0007669"/>
    <property type="project" value="UniProtKB-UniRule"/>
</dbReference>
<keyword evidence="4 6" id="KW-0067">ATP-binding</keyword>
<evidence type="ECO:0000256" key="6">
    <source>
        <dbReference type="HAMAP-Rule" id="MF_01161"/>
    </source>
</evidence>
<name>A0A0F0CQ15_9BACT</name>
<keyword evidence="9" id="KW-1185">Reference proteome</keyword>
<evidence type="ECO:0000313" key="8">
    <source>
        <dbReference type="EMBL" id="KJJ85418.1"/>
    </source>
</evidence>
<protein>
    <recommendedName>
        <fullName evidence="6">tRNA(Ile)-lysidine synthase</fullName>
        <ecNumber evidence="6">6.3.4.19</ecNumber>
    </recommendedName>
    <alternativeName>
        <fullName evidence="6">tRNA(Ile)-2-lysyl-cytidine synthase</fullName>
    </alternativeName>
    <alternativeName>
        <fullName evidence="6">tRNA(Ile)-lysidine synthetase</fullName>
    </alternativeName>
</protein>
<keyword evidence="3 6" id="KW-0547">Nucleotide-binding</keyword>
<dbReference type="GO" id="GO:0006400">
    <property type="term" value="P:tRNA modification"/>
    <property type="evidence" value="ECO:0007669"/>
    <property type="project" value="UniProtKB-UniRule"/>
</dbReference>
<dbReference type="PANTHER" id="PTHR43033">
    <property type="entry name" value="TRNA(ILE)-LYSIDINE SYNTHASE-RELATED"/>
    <property type="match status" value="1"/>
</dbReference>
<dbReference type="InterPro" id="IPR011063">
    <property type="entry name" value="TilS/TtcA_N"/>
</dbReference>
<evidence type="ECO:0000256" key="4">
    <source>
        <dbReference type="ARBA" id="ARBA00022840"/>
    </source>
</evidence>
<dbReference type="InterPro" id="IPR014729">
    <property type="entry name" value="Rossmann-like_a/b/a_fold"/>
</dbReference>
<dbReference type="NCBIfam" id="TIGR02432">
    <property type="entry name" value="lysidine_TilS_N"/>
    <property type="match status" value="1"/>
</dbReference>
<dbReference type="EC" id="6.3.4.19" evidence="6"/>
<feature type="domain" description="tRNA(Ile)-lysidine/2-thiocytidine synthase N-terminal" evidence="7">
    <location>
        <begin position="26"/>
        <end position="208"/>
    </location>
</feature>
<evidence type="ECO:0000259" key="7">
    <source>
        <dbReference type="Pfam" id="PF01171"/>
    </source>
</evidence>
<evidence type="ECO:0000256" key="1">
    <source>
        <dbReference type="ARBA" id="ARBA00022598"/>
    </source>
</evidence>
<comment type="domain">
    <text evidence="6">The N-terminal region contains the highly conserved SGGXDS motif, predicted to be a P-loop motif involved in ATP binding.</text>
</comment>
<comment type="caution">
    <text evidence="8">The sequence shown here is derived from an EMBL/GenBank/DDBJ whole genome shotgun (WGS) entry which is preliminary data.</text>
</comment>
<dbReference type="Gene3D" id="3.40.50.620">
    <property type="entry name" value="HUPs"/>
    <property type="match status" value="1"/>
</dbReference>
<keyword evidence="1 6" id="KW-0436">Ligase</keyword>
<dbReference type="PANTHER" id="PTHR43033:SF1">
    <property type="entry name" value="TRNA(ILE)-LYSIDINE SYNTHASE-RELATED"/>
    <property type="match status" value="1"/>
</dbReference>
<dbReference type="HAMAP" id="MF_01161">
    <property type="entry name" value="tRNA_Ile_lys_synt"/>
    <property type="match status" value="1"/>
</dbReference>
<evidence type="ECO:0000256" key="5">
    <source>
        <dbReference type="ARBA" id="ARBA00048539"/>
    </source>
</evidence>
<organism evidence="8 9">
    <name type="scientific">Candidatus Omnitrophus magneticus</name>
    <dbReference type="NCBI Taxonomy" id="1609969"/>
    <lineage>
        <taxon>Bacteria</taxon>
        <taxon>Pseudomonadati</taxon>
        <taxon>Candidatus Omnitrophota</taxon>
        <taxon>Candidatus Omnitrophus</taxon>
    </lineage>
</organism>
<dbReference type="PATRIC" id="fig|1609969.3.peg.772"/>
<dbReference type="GO" id="GO:0032267">
    <property type="term" value="F:tRNA(Ile)-lysidine synthase activity"/>
    <property type="evidence" value="ECO:0007669"/>
    <property type="project" value="UniProtKB-EC"/>
</dbReference>
<dbReference type="InterPro" id="IPR012795">
    <property type="entry name" value="tRNA_Ile_lys_synt_N"/>
</dbReference>
<dbReference type="SUPFAM" id="SSF52402">
    <property type="entry name" value="Adenine nucleotide alpha hydrolases-like"/>
    <property type="match status" value="1"/>
</dbReference>
<gene>
    <name evidence="6" type="primary">tilS</name>
    <name evidence="8" type="ORF">OMAG_000711</name>
</gene>
<dbReference type="AlphaFoldDB" id="A0A0F0CQ15"/>
<keyword evidence="6" id="KW-0963">Cytoplasm</keyword>
<dbReference type="InterPro" id="IPR012094">
    <property type="entry name" value="tRNA_Ile_lys_synt"/>
</dbReference>
<dbReference type="Pfam" id="PF01171">
    <property type="entry name" value="ATP_bind_3"/>
    <property type="match status" value="1"/>
</dbReference>
<sequence length="282" mass="32192">MMIGTFIKKTRDTIKHYGMISSGDRILVAVSGGSDSVALLNVLVMLKDEFKIFLNVANIDHSLRGDESRKDSDFVKNLAEKFLIPFEHKKINLASFKKTKKSFEEYAREARYEFFKKAASKLGCNIIATAHTINDQAETILMRIIKGTSAKGITGIPPIRYEDDFKIIRPFIDIEKKEIKEYLARISCPFREDSSNCDTKYFRNAVRLEILPFLEKYNPKITRAISNLSDNLRDDLTFIESAKKNAIKHFLLSSGIVKHEGGFGINIKYFILVLLSFVGRFL</sequence>
<dbReference type="CDD" id="cd01992">
    <property type="entry name" value="TilS_N"/>
    <property type="match status" value="1"/>
</dbReference>
<comment type="catalytic activity">
    <reaction evidence="5 6">
        <text>cytidine(34) in tRNA(Ile2) + L-lysine + ATP = lysidine(34) in tRNA(Ile2) + AMP + diphosphate + H(+)</text>
        <dbReference type="Rhea" id="RHEA:43744"/>
        <dbReference type="Rhea" id="RHEA-COMP:10625"/>
        <dbReference type="Rhea" id="RHEA-COMP:10670"/>
        <dbReference type="ChEBI" id="CHEBI:15378"/>
        <dbReference type="ChEBI" id="CHEBI:30616"/>
        <dbReference type="ChEBI" id="CHEBI:32551"/>
        <dbReference type="ChEBI" id="CHEBI:33019"/>
        <dbReference type="ChEBI" id="CHEBI:82748"/>
        <dbReference type="ChEBI" id="CHEBI:83665"/>
        <dbReference type="ChEBI" id="CHEBI:456215"/>
        <dbReference type="EC" id="6.3.4.19"/>
    </reaction>
</comment>
<evidence type="ECO:0000313" key="9">
    <source>
        <dbReference type="Proteomes" id="UP000033428"/>
    </source>
</evidence>
<comment type="subcellular location">
    <subcellularLocation>
        <location evidence="6">Cytoplasm</location>
    </subcellularLocation>
</comment>
<feature type="binding site" evidence="6">
    <location>
        <begin position="31"/>
        <end position="36"/>
    </location>
    <ligand>
        <name>ATP</name>
        <dbReference type="ChEBI" id="CHEBI:30616"/>
    </ligand>
</feature>
<dbReference type="Proteomes" id="UP000033428">
    <property type="component" value="Unassembled WGS sequence"/>
</dbReference>
<comment type="similarity">
    <text evidence="6">Belongs to the tRNA(Ile)-lysidine synthase family.</text>
</comment>
<accession>A0A0F0CQ15</accession>
<comment type="function">
    <text evidence="6">Ligates lysine onto the cytidine present at position 34 of the AUA codon-specific tRNA(Ile) that contains the anticodon CAU, in an ATP-dependent manner. Cytidine is converted to lysidine, thus changing the amino acid specificity of the tRNA from methionine to isoleucine.</text>
</comment>
<dbReference type="GO" id="GO:0005737">
    <property type="term" value="C:cytoplasm"/>
    <property type="evidence" value="ECO:0007669"/>
    <property type="project" value="UniProtKB-SubCell"/>
</dbReference>